<keyword evidence="1" id="KW-0812">Transmembrane</keyword>
<evidence type="ECO:0000256" key="1">
    <source>
        <dbReference type="SAM" id="Phobius"/>
    </source>
</evidence>
<feature type="transmembrane region" description="Helical" evidence="1">
    <location>
        <begin position="75"/>
        <end position="97"/>
    </location>
</feature>
<reference evidence="2 3" key="1">
    <citation type="journal article" date="2019" name="Int. J. Syst. Evol. Microbiol.">
        <title>The Global Catalogue of Microorganisms (GCM) 10K type strain sequencing project: providing services to taxonomists for standard genome sequencing and annotation.</title>
        <authorList>
            <consortium name="The Broad Institute Genomics Platform"/>
            <consortium name="The Broad Institute Genome Sequencing Center for Infectious Disease"/>
            <person name="Wu L."/>
            <person name="Ma J."/>
        </authorList>
    </citation>
    <scope>NUCLEOTIDE SEQUENCE [LARGE SCALE GENOMIC DNA]</scope>
    <source>
        <strain evidence="2 3">JCM 16114</strain>
    </source>
</reference>
<dbReference type="Proteomes" id="UP001499843">
    <property type="component" value="Unassembled WGS sequence"/>
</dbReference>
<keyword evidence="3" id="KW-1185">Reference proteome</keyword>
<accession>A0ABN3CCZ1</accession>
<feature type="transmembrane region" description="Helical" evidence="1">
    <location>
        <begin position="106"/>
        <end position="132"/>
    </location>
</feature>
<gene>
    <name evidence="2" type="ORF">GCM10009850_026810</name>
</gene>
<feature type="transmembrane region" description="Helical" evidence="1">
    <location>
        <begin position="152"/>
        <end position="173"/>
    </location>
</feature>
<evidence type="ECO:0000313" key="3">
    <source>
        <dbReference type="Proteomes" id="UP001499843"/>
    </source>
</evidence>
<keyword evidence="1" id="KW-0472">Membrane</keyword>
<protein>
    <submittedName>
        <fullName evidence="2">Uncharacterized protein</fullName>
    </submittedName>
</protein>
<keyword evidence="1" id="KW-1133">Transmembrane helix</keyword>
<comment type="caution">
    <text evidence="2">The sequence shown here is derived from an EMBL/GenBank/DDBJ whole genome shotgun (WGS) entry which is preliminary data.</text>
</comment>
<organism evidence="2 3">
    <name type="scientific">Nonomuraea monospora</name>
    <dbReference type="NCBI Taxonomy" id="568818"/>
    <lineage>
        <taxon>Bacteria</taxon>
        <taxon>Bacillati</taxon>
        <taxon>Actinomycetota</taxon>
        <taxon>Actinomycetes</taxon>
        <taxon>Streptosporangiales</taxon>
        <taxon>Streptosporangiaceae</taxon>
        <taxon>Nonomuraea</taxon>
    </lineage>
</organism>
<evidence type="ECO:0000313" key="2">
    <source>
        <dbReference type="EMBL" id="GAA2207223.1"/>
    </source>
</evidence>
<name>A0ABN3CCZ1_9ACTN</name>
<sequence>MGERLSREGKRMAGSGRLAGLVLLALGPALAAAYAGAGHVAVRAAVRAQLAGPGWQGGGVDESGLTSLGVDTWRLTWWTATVVGLAAVAYLVFGVLLQRERRGRTLILVVSGVLIVPYALGFGVALFNPVVLLANLYESPDFLAGLPAWQPYTAWLLLAGGLAQAVGMVLAAAQGKRAAAAADVAPVNERS</sequence>
<dbReference type="EMBL" id="BAAAQX010000005">
    <property type="protein sequence ID" value="GAA2207223.1"/>
    <property type="molecule type" value="Genomic_DNA"/>
</dbReference>
<proteinExistence type="predicted"/>